<gene>
    <name evidence="1" type="ORF">SAMN05444349_11667</name>
</gene>
<keyword evidence="2" id="KW-1185">Reference proteome</keyword>
<organism evidence="1 2">
    <name type="scientific">Bacteroides faecichinchillae</name>
    <dbReference type="NCBI Taxonomy" id="871325"/>
    <lineage>
        <taxon>Bacteria</taxon>
        <taxon>Pseudomonadati</taxon>
        <taxon>Bacteroidota</taxon>
        <taxon>Bacteroidia</taxon>
        <taxon>Bacteroidales</taxon>
        <taxon>Bacteroidaceae</taxon>
        <taxon>Bacteroides</taxon>
    </lineage>
</organism>
<evidence type="ECO:0000313" key="1">
    <source>
        <dbReference type="EMBL" id="SHF33551.1"/>
    </source>
</evidence>
<dbReference type="AlphaFoldDB" id="A0A1M5ATI1"/>
<protein>
    <submittedName>
        <fullName evidence="1">Uncharacterized protein</fullName>
    </submittedName>
</protein>
<dbReference type="STRING" id="871325.SAMN05444349_11667"/>
<sequence length="58" mass="6201">MVMKKGILVLAFILIAINQTIGQTNRFASTSNVPILLSSLLHVTSSANTFISEKLAAL</sequence>
<dbReference type="Proteomes" id="UP000184436">
    <property type="component" value="Unassembled WGS sequence"/>
</dbReference>
<name>A0A1M5ATI1_9BACE</name>
<dbReference type="EMBL" id="FQVD01000016">
    <property type="protein sequence ID" value="SHF33551.1"/>
    <property type="molecule type" value="Genomic_DNA"/>
</dbReference>
<accession>A0A1M5ATI1</accession>
<evidence type="ECO:0000313" key="2">
    <source>
        <dbReference type="Proteomes" id="UP000184436"/>
    </source>
</evidence>
<proteinExistence type="predicted"/>
<reference evidence="1 2" key="1">
    <citation type="submission" date="2016-11" db="EMBL/GenBank/DDBJ databases">
        <authorList>
            <person name="Jaros S."/>
            <person name="Januszkiewicz K."/>
            <person name="Wedrychowicz H."/>
        </authorList>
    </citation>
    <scope>NUCLEOTIDE SEQUENCE [LARGE SCALE GENOMIC DNA]</scope>
    <source>
        <strain evidence="1 2">DSM 26883</strain>
    </source>
</reference>